<feature type="non-terminal residue" evidence="2">
    <location>
        <position position="1"/>
    </location>
</feature>
<feature type="region of interest" description="Disordered" evidence="1">
    <location>
        <begin position="1"/>
        <end position="34"/>
    </location>
</feature>
<protein>
    <submittedName>
        <fullName evidence="2">Uncharacterized protein</fullName>
    </submittedName>
</protein>
<proteinExistence type="predicted"/>
<name>A0AAV4RYE2_CAEEX</name>
<sequence length="75" mass="8382">RRCLKVNEDNNRDGRRAAIQRSGINSGVGQRFSKSFQNGGAQMLKVNEDDNRDGRRAAIQRSGLNSGVGQRFSRF</sequence>
<accession>A0AAV4RYE2</accession>
<reference evidence="2 3" key="1">
    <citation type="submission" date="2021-06" db="EMBL/GenBank/DDBJ databases">
        <title>Caerostris extrusa draft genome.</title>
        <authorList>
            <person name="Kono N."/>
            <person name="Arakawa K."/>
        </authorList>
    </citation>
    <scope>NUCLEOTIDE SEQUENCE [LARGE SCALE GENOMIC DNA]</scope>
</reference>
<feature type="compositionally biased region" description="Basic and acidic residues" evidence="1">
    <location>
        <begin position="1"/>
        <end position="16"/>
    </location>
</feature>
<dbReference type="AlphaFoldDB" id="A0AAV4RYE2"/>
<feature type="compositionally biased region" description="Polar residues" evidence="1">
    <location>
        <begin position="22"/>
        <end position="34"/>
    </location>
</feature>
<organism evidence="2 3">
    <name type="scientific">Caerostris extrusa</name>
    <name type="common">Bark spider</name>
    <name type="synonym">Caerostris bankana</name>
    <dbReference type="NCBI Taxonomy" id="172846"/>
    <lineage>
        <taxon>Eukaryota</taxon>
        <taxon>Metazoa</taxon>
        <taxon>Ecdysozoa</taxon>
        <taxon>Arthropoda</taxon>
        <taxon>Chelicerata</taxon>
        <taxon>Arachnida</taxon>
        <taxon>Araneae</taxon>
        <taxon>Araneomorphae</taxon>
        <taxon>Entelegynae</taxon>
        <taxon>Araneoidea</taxon>
        <taxon>Araneidae</taxon>
        <taxon>Caerostris</taxon>
    </lineage>
</organism>
<keyword evidence="3" id="KW-1185">Reference proteome</keyword>
<evidence type="ECO:0000313" key="3">
    <source>
        <dbReference type="Proteomes" id="UP001054945"/>
    </source>
</evidence>
<evidence type="ECO:0000313" key="2">
    <source>
        <dbReference type="EMBL" id="GIY25391.1"/>
    </source>
</evidence>
<evidence type="ECO:0000256" key="1">
    <source>
        <dbReference type="SAM" id="MobiDB-lite"/>
    </source>
</evidence>
<gene>
    <name evidence="2" type="ORF">CEXT_697071</name>
</gene>
<dbReference type="Proteomes" id="UP001054945">
    <property type="component" value="Unassembled WGS sequence"/>
</dbReference>
<comment type="caution">
    <text evidence="2">The sequence shown here is derived from an EMBL/GenBank/DDBJ whole genome shotgun (WGS) entry which is preliminary data.</text>
</comment>
<dbReference type="EMBL" id="BPLR01008532">
    <property type="protein sequence ID" value="GIY25391.1"/>
    <property type="molecule type" value="Genomic_DNA"/>
</dbReference>